<keyword evidence="4" id="KW-1185">Reference proteome</keyword>
<dbReference type="SMART" id="SM00256">
    <property type="entry name" value="FBOX"/>
    <property type="match status" value="1"/>
</dbReference>
<dbReference type="InterPro" id="IPR032675">
    <property type="entry name" value="LRR_dom_sf"/>
</dbReference>
<dbReference type="PROSITE" id="PS50181">
    <property type="entry name" value="FBOX"/>
    <property type="match status" value="1"/>
</dbReference>
<evidence type="ECO:0000259" key="1">
    <source>
        <dbReference type="PROSITE" id="PS50181"/>
    </source>
</evidence>
<organism evidence="2 4">
    <name type="scientific">Buddleja alternifolia</name>
    <dbReference type="NCBI Taxonomy" id="168488"/>
    <lineage>
        <taxon>Eukaryota</taxon>
        <taxon>Viridiplantae</taxon>
        <taxon>Streptophyta</taxon>
        <taxon>Embryophyta</taxon>
        <taxon>Tracheophyta</taxon>
        <taxon>Spermatophyta</taxon>
        <taxon>Magnoliopsida</taxon>
        <taxon>eudicotyledons</taxon>
        <taxon>Gunneridae</taxon>
        <taxon>Pentapetalae</taxon>
        <taxon>asterids</taxon>
        <taxon>lamiids</taxon>
        <taxon>Lamiales</taxon>
        <taxon>Scrophulariaceae</taxon>
        <taxon>Buddlejeae</taxon>
        <taxon>Buddleja</taxon>
    </lineage>
</organism>
<dbReference type="InterPro" id="IPR001810">
    <property type="entry name" value="F-box_dom"/>
</dbReference>
<dbReference type="EMBL" id="WHWC01000012">
    <property type="protein sequence ID" value="KAG8372338.1"/>
    <property type="molecule type" value="Genomic_DNA"/>
</dbReference>
<feature type="domain" description="F-box" evidence="1">
    <location>
        <begin position="11"/>
        <end position="56"/>
    </location>
</feature>
<reference evidence="2" key="1">
    <citation type="submission" date="2019-10" db="EMBL/GenBank/DDBJ databases">
        <authorList>
            <person name="Zhang R."/>
            <person name="Pan Y."/>
            <person name="Wang J."/>
            <person name="Ma R."/>
            <person name="Yu S."/>
        </authorList>
    </citation>
    <scope>NUCLEOTIDE SEQUENCE</scope>
    <source>
        <strain evidence="2">LA-IB0</strain>
        <tissue evidence="2">Leaf</tissue>
    </source>
</reference>
<proteinExistence type="predicted"/>
<dbReference type="AlphaFoldDB" id="A0AAV6WZK8"/>
<gene>
    <name evidence="2" type="ORF">BUALT_Bualt12G0055700</name>
    <name evidence="3" type="ORF">BUALT_Bualt12G0055800</name>
</gene>
<evidence type="ECO:0000313" key="3">
    <source>
        <dbReference type="EMBL" id="KAG8372339.1"/>
    </source>
</evidence>
<accession>A0AAV6WZK8</accession>
<evidence type="ECO:0000313" key="4">
    <source>
        <dbReference type="Proteomes" id="UP000826271"/>
    </source>
</evidence>
<protein>
    <recommendedName>
        <fullName evidence="1">F-box domain-containing protein</fullName>
    </recommendedName>
</protein>
<dbReference type="Pfam" id="PF07734">
    <property type="entry name" value="FBA_1"/>
    <property type="match status" value="1"/>
</dbReference>
<dbReference type="Pfam" id="PF00646">
    <property type="entry name" value="F-box"/>
    <property type="match status" value="1"/>
</dbReference>
<dbReference type="Gene3D" id="3.80.10.10">
    <property type="entry name" value="Ribonuclease Inhibitor"/>
    <property type="match status" value="1"/>
</dbReference>
<dbReference type="EMBL" id="WHWC01000012">
    <property type="protein sequence ID" value="KAG8372339.1"/>
    <property type="molecule type" value="Genomic_DNA"/>
</dbReference>
<dbReference type="PANTHER" id="PTHR31672">
    <property type="entry name" value="BNACNNG10540D PROTEIN"/>
    <property type="match status" value="1"/>
</dbReference>
<dbReference type="SUPFAM" id="SSF81383">
    <property type="entry name" value="F-box domain"/>
    <property type="match status" value="1"/>
</dbReference>
<evidence type="ECO:0000313" key="2">
    <source>
        <dbReference type="EMBL" id="KAG8372338.1"/>
    </source>
</evidence>
<sequence>MNCKRSSSSSAAAIIGGNDDLLLEILQFLPTKSLIRFQLVSKQFQYLISDSSFRQLHTLRLRHRPKPQPSFILRSATSQFFYCHPTVKKLTPFRFQHANMKIVQSCNGLLLLEDKDSGNTPKDHYIYNPVTMQSRKLVIGDEEMKYFAGVSLVFDPSKSPHYKVVCLRKGRYFGLNEYMVVKVYDSETHTWKHYGKDHITDKQFWNDIYLDNEIYFIKPSLKTFCLYVRDDDMWENLRRSYSFTCSVGVDKHHIIESNGSIYGVDVLFRESGNSFSVLGLLNDGCWYIMCNATYNHCGSAFCILGTIIRGKKEGDSILLFHVPGKIMVYRFYEEVFEVLDKEVFEVLVDFTSENYYEEGKLQFNFKDAHQFIETLAPV</sequence>
<dbReference type="InterPro" id="IPR036047">
    <property type="entry name" value="F-box-like_dom_sf"/>
</dbReference>
<dbReference type="InterPro" id="IPR006527">
    <property type="entry name" value="F-box-assoc_dom_typ1"/>
</dbReference>
<name>A0AAV6WZK8_9LAMI</name>
<dbReference type="InterPro" id="IPR050796">
    <property type="entry name" value="SCF_F-box_component"/>
</dbReference>
<dbReference type="Proteomes" id="UP000826271">
    <property type="component" value="Unassembled WGS sequence"/>
</dbReference>
<comment type="caution">
    <text evidence="2">The sequence shown here is derived from an EMBL/GenBank/DDBJ whole genome shotgun (WGS) entry which is preliminary data.</text>
</comment>